<keyword evidence="1 2" id="KW-0732">Signal</keyword>
<feature type="chain" id="PRO_5041983280" description="Porin" evidence="2">
    <location>
        <begin position="22"/>
        <end position="269"/>
    </location>
</feature>
<dbReference type="InterPro" id="IPR053713">
    <property type="entry name" value="Bact_OM_Channel_sf"/>
</dbReference>
<accession>A0AAE5GT45</accession>
<name>A0AAE5GT45_9VIBR</name>
<sequence>MKKLVTTSAVLVALTSASTMAFELDVNHDTNTQESEIKLHSDLFAGIGGGIEFVGSDNLQHYKETTFSLDYKIDAGNFYVTPSFDLTVPSSDSSNYKWQPDAMPGGKDQMSYKFGSVAKFGLKVGTSFDNGVYTSARYRYEIQDGKGDFGIGNPILGARHLNGEGSHKTKTHRVDLTVGYNVAEVVDVSANYVVKRGTTKAKVNVAEGDNAAKFTGTSHDIELKAVVTTFGDLKPYVQYSYKGDTKYTGARTFEGATDNEFKLGVNYTF</sequence>
<proteinExistence type="predicted"/>
<gene>
    <name evidence="3" type="ORF">F0237_18120</name>
</gene>
<dbReference type="AlphaFoldDB" id="A0AAE5GT45"/>
<protein>
    <recommendedName>
        <fullName evidence="5">Porin</fullName>
    </recommendedName>
</protein>
<evidence type="ECO:0000256" key="2">
    <source>
        <dbReference type="SAM" id="SignalP"/>
    </source>
</evidence>
<comment type="caution">
    <text evidence="3">The sequence shown here is derived from an EMBL/GenBank/DDBJ whole genome shotgun (WGS) entry which is preliminary data.</text>
</comment>
<dbReference type="Gene3D" id="2.40.160.40">
    <property type="entry name" value="monomeric porin ompg"/>
    <property type="match status" value="1"/>
</dbReference>
<dbReference type="EMBL" id="VTXO01000008">
    <property type="protein sequence ID" value="NOI82589.1"/>
    <property type="molecule type" value="Genomic_DNA"/>
</dbReference>
<evidence type="ECO:0000313" key="4">
    <source>
        <dbReference type="Proteomes" id="UP000572722"/>
    </source>
</evidence>
<dbReference type="Proteomes" id="UP000572722">
    <property type="component" value="Unassembled WGS sequence"/>
</dbReference>
<evidence type="ECO:0000256" key="1">
    <source>
        <dbReference type="ARBA" id="ARBA00022729"/>
    </source>
</evidence>
<evidence type="ECO:0000313" key="3">
    <source>
        <dbReference type="EMBL" id="NOI82589.1"/>
    </source>
</evidence>
<evidence type="ECO:0008006" key="5">
    <source>
        <dbReference type="Google" id="ProtNLM"/>
    </source>
</evidence>
<feature type="signal peptide" evidence="2">
    <location>
        <begin position="1"/>
        <end position="21"/>
    </location>
</feature>
<organism evidence="3 4">
    <name type="scientific">Vibrio tubiashii</name>
    <dbReference type="NCBI Taxonomy" id="29498"/>
    <lineage>
        <taxon>Bacteria</taxon>
        <taxon>Pseudomonadati</taxon>
        <taxon>Pseudomonadota</taxon>
        <taxon>Gammaproteobacteria</taxon>
        <taxon>Vibrionales</taxon>
        <taxon>Vibrionaceae</taxon>
        <taxon>Vibrio</taxon>
        <taxon>Vibrio oreintalis group</taxon>
    </lineage>
</organism>
<reference evidence="3 4" key="1">
    <citation type="submission" date="2019-08" db="EMBL/GenBank/DDBJ databases">
        <title>Draft genome sequencing and comparative genomics of hatchery-associated Vibrios.</title>
        <authorList>
            <person name="Kehlet-Delgado H."/>
            <person name="Mueller R.S."/>
        </authorList>
    </citation>
    <scope>NUCLEOTIDE SEQUENCE [LARGE SCALE GENOMIC DNA]</scope>
    <source>
        <strain evidence="3 4">01-65-5-1</strain>
    </source>
</reference>
<dbReference type="RefSeq" id="WP_171324243.1">
    <property type="nucleotide sequence ID" value="NZ_VTXO01000008.1"/>
</dbReference>